<feature type="transmembrane region" description="Helical" evidence="2">
    <location>
        <begin position="146"/>
        <end position="168"/>
    </location>
</feature>
<dbReference type="SUPFAM" id="SSF81606">
    <property type="entry name" value="PP2C-like"/>
    <property type="match status" value="1"/>
</dbReference>
<feature type="transmembrane region" description="Helical" evidence="2">
    <location>
        <begin position="188"/>
        <end position="213"/>
    </location>
</feature>
<dbReference type="PANTHER" id="PTHR43156">
    <property type="entry name" value="STAGE II SPORULATION PROTEIN E-RELATED"/>
    <property type="match status" value="1"/>
</dbReference>
<dbReference type="Gene3D" id="3.60.40.10">
    <property type="entry name" value="PPM-type phosphatase domain"/>
    <property type="match status" value="1"/>
</dbReference>
<evidence type="ECO:0000313" key="5">
    <source>
        <dbReference type="Proteomes" id="UP000220922"/>
    </source>
</evidence>
<accession>A0A2H3KVM2</accession>
<dbReference type="RefSeq" id="WP_097651870.1">
    <property type="nucleotide sequence ID" value="NZ_LYXE01000072.1"/>
</dbReference>
<name>A0A2H3KVM2_9CHLR</name>
<keyword evidence="2" id="KW-0812">Transmembrane</keyword>
<dbReference type="OrthoDB" id="9789782at2"/>
<keyword evidence="1" id="KW-0378">Hydrolase</keyword>
<evidence type="ECO:0000313" key="4">
    <source>
        <dbReference type="EMBL" id="PDV99395.1"/>
    </source>
</evidence>
<dbReference type="AlphaFoldDB" id="A0A2H3KVM2"/>
<evidence type="ECO:0000256" key="1">
    <source>
        <dbReference type="ARBA" id="ARBA00022801"/>
    </source>
</evidence>
<keyword evidence="2" id="KW-1133">Transmembrane helix</keyword>
<dbReference type="InterPro" id="IPR001932">
    <property type="entry name" value="PPM-type_phosphatase-like_dom"/>
</dbReference>
<dbReference type="PANTHER" id="PTHR43156:SF2">
    <property type="entry name" value="STAGE II SPORULATION PROTEIN E"/>
    <property type="match status" value="1"/>
</dbReference>
<dbReference type="EMBL" id="LYXE01000072">
    <property type="protein sequence ID" value="PDV99395.1"/>
    <property type="molecule type" value="Genomic_DNA"/>
</dbReference>
<comment type="caution">
    <text evidence="4">The sequence shown here is derived from an EMBL/GenBank/DDBJ whole genome shotgun (WGS) entry which is preliminary data.</text>
</comment>
<dbReference type="Pfam" id="PF07228">
    <property type="entry name" value="SpoIIE"/>
    <property type="match status" value="1"/>
</dbReference>
<reference evidence="4 5" key="1">
    <citation type="submission" date="2016-05" db="EMBL/GenBank/DDBJ databases">
        <authorList>
            <person name="Lavstsen T."/>
            <person name="Jespersen J.S."/>
        </authorList>
    </citation>
    <scope>NUCLEOTIDE SEQUENCE [LARGE SCALE GENOMIC DNA]</scope>
    <source>
        <strain evidence="4 5">B7-9</strain>
    </source>
</reference>
<dbReference type="InterPro" id="IPR052016">
    <property type="entry name" value="Bact_Sigma-Reg"/>
</dbReference>
<dbReference type="GO" id="GO:0016791">
    <property type="term" value="F:phosphatase activity"/>
    <property type="evidence" value="ECO:0007669"/>
    <property type="project" value="TreeGrafter"/>
</dbReference>
<dbReference type="SMART" id="SM00331">
    <property type="entry name" value="PP2C_SIG"/>
    <property type="match status" value="1"/>
</dbReference>
<evidence type="ECO:0000256" key="2">
    <source>
        <dbReference type="SAM" id="Phobius"/>
    </source>
</evidence>
<protein>
    <recommendedName>
        <fullName evidence="3">PPM-type phosphatase domain-containing protein</fullName>
    </recommendedName>
</protein>
<proteinExistence type="predicted"/>
<feature type="transmembrane region" description="Helical" evidence="2">
    <location>
        <begin position="36"/>
        <end position="55"/>
    </location>
</feature>
<feature type="domain" description="PPM-type phosphatase" evidence="3">
    <location>
        <begin position="454"/>
        <end position="675"/>
    </location>
</feature>
<feature type="transmembrane region" description="Helical" evidence="2">
    <location>
        <begin position="253"/>
        <end position="274"/>
    </location>
</feature>
<keyword evidence="2" id="KW-0472">Membrane</keyword>
<evidence type="ECO:0000259" key="3">
    <source>
        <dbReference type="PROSITE" id="PS51746"/>
    </source>
</evidence>
<keyword evidence="5" id="KW-1185">Reference proteome</keyword>
<dbReference type="InterPro" id="IPR036457">
    <property type="entry name" value="PPM-type-like_dom_sf"/>
</dbReference>
<feature type="transmembrane region" description="Helical" evidence="2">
    <location>
        <begin position="225"/>
        <end position="247"/>
    </location>
</feature>
<sequence>MTQADPPNRLSRIIVRLWPQAVNLPLRDFTILQREVVGTLYGMVLFACMLGWLTLATDRADVRANWLLMLSGIIFIVIINQLSFFWILRQPDGETEMISGNLSVLIGLATLLIVGPGLIWMLLLAHLFELAHRLWQYRLFVQRWNVIRNSLVSQSTLGLSYLSCYYAFTMLGGSRPPNDLGLTTLGAMLGALLVFSAVLLGCFAMLFLLQIVLKQTAGRRMGMQYLTRFIGLTILPPLPFALLGAVVYSAYALIGYLFWCTSVVMINLIAHWLSKSVAASDQRREELARLEALGRSILSSPPELAALPTLLAQHVAGMFRERRICIGLFDGQILLRRPADEPVDPNLLAWLAAHPVERIWQPHETPPWPGAEGRFVRVTVPIRAVENEPAIGMIFLELGTLEGDPESMLPALQTLGATIVSAIHRVDEHRRTLRLHRFDQELAMAGQIQASFLPTSIPDIPGWQLAATLRPARETSGDFYDLLLLPGGCLGLIIADVADKGTGAALFMALSRTLLRTYAFEYRDDPSSVLRAANERILIDTDSTMFVTVFYGILDPATGALRYANAGHNPPFLLRHDGSLATLTNTGVPLGIDHERAWATRDLTLAQGDVLVIYTDGITEAQNEHEEMFETRRLLTVARTTTDAHQLQEHILDAVTTFAGNAAQSDDIALLILARH</sequence>
<organism evidence="4 5">
    <name type="scientific">Candidatus Chloroploca asiatica</name>
    <dbReference type="NCBI Taxonomy" id="1506545"/>
    <lineage>
        <taxon>Bacteria</taxon>
        <taxon>Bacillati</taxon>
        <taxon>Chloroflexota</taxon>
        <taxon>Chloroflexia</taxon>
        <taxon>Chloroflexales</taxon>
        <taxon>Chloroflexineae</taxon>
        <taxon>Oscillochloridaceae</taxon>
        <taxon>Candidatus Chloroploca</taxon>
    </lineage>
</organism>
<feature type="transmembrane region" description="Helical" evidence="2">
    <location>
        <begin position="100"/>
        <end position="125"/>
    </location>
</feature>
<dbReference type="PROSITE" id="PS51746">
    <property type="entry name" value="PPM_2"/>
    <property type="match status" value="1"/>
</dbReference>
<gene>
    <name evidence="4" type="ORF">A9Q02_12170</name>
</gene>
<dbReference type="Proteomes" id="UP000220922">
    <property type="component" value="Unassembled WGS sequence"/>
</dbReference>
<feature type="transmembrane region" description="Helical" evidence="2">
    <location>
        <begin position="67"/>
        <end position="88"/>
    </location>
</feature>